<name>K0R1X2_THAOC</name>
<proteinExistence type="inferred from homology"/>
<dbReference type="SUPFAM" id="SSF57850">
    <property type="entry name" value="RING/U-box"/>
    <property type="match status" value="1"/>
</dbReference>
<gene>
    <name evidence="5" type="ORF">THAOC_34813</name>
</gene>
<dbReference type="Proteomes" id="UP000266841">
    <property type="component" value="Unassembled WGS sequence"/>
</dbReference>
<dbReference type="PANTHER" id="PTHR11102">
    <property type="entry name" value="SEL-1-LIKE PROTEIN"/>
    <property type="match status" value="1"/>
</dbReference>
<dbReference type="eggNOG" id="ENOG502S2H7">
    <property type="taxonomic scope" value="Eukaryota"/>
</dbReference>
<dbReference type="InterPro" id="IPR001841">
    <property type="entry name" value="Znf_RING"/>
</dbReference>
<evidence type="ECO:0000313" key="5">
    <source>
        <dbReference type="EMBL" id="EJK46518.1"/>
    </source>
</evidence>
<feature type="domain" description="RING-type" evidence="4">
    <location>
        <begin position="73"/>
        <end position="118"/>
    </location>
</feature>
<reference evidence="5 6" key="1">
    <citation type="journal article" date="2012" name="Genome Biol.">
        <title>Genome and low-iron response of an oceanic diatom adapted to chronic iron limitation.</title>
        <authorList>
            <person name="Lommer M."/>
            <person name="Specht M."/>
            <person name="Roy A.S."/>
            <person name="Kraemer L."/>
            <person name="Andreson R."/>
            <person name="Gutowska M.A."/>
            <person name="Wolf J."/>
            <person name="Bergner S.V."/>
            <person name="Schilhabel M.B."/>
            <person name="Klostermeier U.C."/>
            <person name="Beiko R.G."/>
            <person name="Rosenstiel P."/>
            <person name="Hippler M."/>
            <person name="Laroche J."/>
        </authorList>
    </citation>
    <scope>NUCLEOTIDE SEQUENCE [LARGE SCALE GENOMIC DNA]</scope>
    <source>
        <strain evidence="5 6">CCMP1005</strain>
    </source>
</reference>
<dbReference type="InterPro" id="IPR050767">
    <property type="entry name" value="Sel1_AlgK"/>
</dbReference>
<evidence type="ECO:0000256" key="3">
    <source>
        <dbReference type="SAM" id="MobiDB-lite"/>
    </source>
</evidence>
<dbReference type="Pfam" id="PF08238">
    <property type="entry name" value="Sel1"/>
    <property type="match status" value="2"/>
</dbReference>
<dbReference type="AlphaFoldDB" id="K0R1X2"/>
<dbReference type="EMBL" id="AGNL01047706">
    <property type="protein sequence ID" value="EJK46518.1"/>
    <property type="molecule type" value="Genomic_DNA"/>
</dbReference>
<organism evidence="5 6">
    <name type="scientific">Thalassiosira oceanica</name>
    <name type="common">Marine diatom</name>
    <dbReference type="NCBI Taxonomy" id="159749"/>
    <lineage>
        <taxon>Eukaryota</taxon>
        <taxon>Sar</taxon>
        <taxon>Stramenopiles</taxon>
        <taxon>Ochrophyta</taxon>
        <taxon>Bacillariophyta</taxon>
        <taxon>Coscinodiscophyceae</taxon>
        <taxon>Thalassiosirophycidae</taxon>
        <taxon>Thalassiosirales</taxon>
        <taxon>Thalassiosiraceae</taxon>
        <taxon>Thalassiosira</taxon>
    </lineage>
</organism>
<keyword evidence="2" id="KW-0479">Metal-binding</keyword>
<keyword evidence="2" id="KW-0863">Zinc-finger</keyword>
<sequence>MVALVYDTNTNEEDTVDDTGGEALPVGPDNESAGPSSQDDRAAVADDDRSAAAARYLERLLDEGHERMEGDACTICYLYIESPMDEHAMMKVCCMKRVCNGCILAARQRGLMGCPFCRTPTPHNNASALAMIKKRVDKGDADAMYSLGDKHYFGGLGLTEDVPRAIELWTEAAELGSLHAYYQLGLTYYCGECVEENKPRGIQHWQKAAIKGHVASRHNLGNAEAEKMNYRLAVQHWMISANMGNEESLSNIQEMVMKGYATKAQFTEALRGYQDAVQEMKSHHREEARRRVS</sequence>
<evidence type="ECO:0000256" key="2">
    <source>
        <dbReference type="PROSITE-ProRule" id="PRU00175"/>
    </source>
</evidence>
<dbReference type="PROSITE" id="PS50089">
    <property type="entry name" value="ZF_RING_2"/>
    <property type="match status" value="1"/>
</dbReference>
<accession>K0R1X2</accession>
<dbReference type="InterPro" id="IPR011990">
    <property type="entry name" value="TPR-like_helical_dom_sf"/>
</dbReference>
<evidence type="ECO:0000259" key="4">
    <source>
        <dbReference type="PROSITE" id="PS50089"/>
    </source>
</evidence>
<keyword evidence="6" id="KW-1185">Reference proteome</keyword>
<feature type="region of interest" description="Disordered" evidence="3">
    <location>
        <begin position="1"/>
        <end position="47"/>
    </location>
</feature>
<dbReference type="SUPFAM" id="SSF81901">
    <property type="entry name" value="HCP-like"/>
    <property type="match status" value="1"/>
</dbReference>
<feature type="compositionally biased region" description="Acidic residues" evidence="3">
    <location>
        <begin position="10"/>
        <end position="20"/>
    </location>
</feature>
<keyword evidence="2" id="KW-0862">Zinc</keyword>
<feature type="compositionally biased region" description="Basic and acidic residues" evidence="3">
    <location>
        <begin position="38"/>
        <end position="47"/>
    </location>
</feature>
<evidence type="ECO:0000313" key="6">
    <source>
        <dbReference type="Proteomes" id="UP000266841"/>
    </source>
</evidence>
<dbReference type="PANTHER" id="PTHR11102:SF160">
    <property type="entry name" value="ERAD-ASSOCIATED E3 UBIQUITIN-PROTEIN LIGASE COMPONENT HRD3"/>
    <property type="match status" value="1"/>
</dbReference>
<dbReference type="OrthoDB" id="40126at2759"/>
<comment type="caution">
    <text evidence="5">The sequence shown here is derived from an EMBL/GenBank/DDBJ whole genome shotgun (WGS) entry which is preliminary data.</text>
</comment>
<protein>
    <recommendedName>
        <fullName evidence="4">RING-type domain-containing protein</fullName>
    </recommendedName>
</protein>
<dbReference type="SMART" id="SM00671">
    <property type="entry name" value="SEL1"/>
    <property type="match status" value="3"/>
</dbReference>
<dbReference type="GO" id="GO:0008270">
    <property type="term" value="F:zinc ion binding"/>
    <property type="evidence" value="ECO:0007669"/>
    <property type="project" value="UniProtKB-KW"/>
</dbReference>
<dbReference type="InterPro" id="IPR006597">
    <property type="entry name" value="Sel1-like"/>
</dbReference>
<evidence type="ECO:0000256" key="1">
    <source>
        <dbReference type="ARBA" id="ARBA00038101"/>
    </source>
</evidence>
<dbReference type="Gene3D" id="1.25.40.10">
    <property type="entry name" value="Tetratricopeptide repeat domain"/>
    <property type="match status" value="1"/>
</dbReference>
<comment type="similarity">
    <text evidence="1">Belongs to the sel-1 family.</text>
</comment>